<dbReference type="InterPro" id="IPR050204">
    <property type="entry name" value="AraC_XylS_family_regulators"/>
</dbReference>
<reference evidence="5 6" key="1">
    <citation type="submission" date="2019-06" db="EMBL/GenBank/DDBJ databases">
        <title>Rhizobium sp. CL12 isolated from roots of soybean.</title>
        <authorList>
            <person name="Wang C."/>
        </authorList>
    </citation>
    <scope>NUCLEOTIDE SEQUENCE [LARGE SCALE GENOMIC DNA]</scope>
    <source>
        <strain evidence="5 6">CL12</strain>
    </source>
</reference>
<accession>A0A504UAV3</accession>
<evidence type="ECO:0000313" key="5">
    <source>
        <dbReference type="EMBL" id="TPP10410.1"/>
    </source>
</evidence>
<dbReference type="Proteomes" id="UP000316429">
    <property type="component" value="Unassembled WGS sequence"/>
</dbReference>
<organism evidence="5 6">
    <name type="scientific">Rhizobium glycinendophyticum</name>
    <dbReference type="NCBI Taxonomy" id="2589807"/>
    <lineage>
        <taxon>Bacteria</taxon>
        <taxon>Pseudomonadati</taxon>
        <taxon>Pseudomonadota</taxon>
        <taxon>Alphaproteobacteria</taxon>
        <taxon>Hyphomicrobiales</taxon>
        <taxon>Rhizobiaceae</taxon>
        <taxon>Rhizobium/Agrobacterium group</taxon>
        <taxon>Rhizobium</taxon>
    </lineage>
</organism>
<evidence type="ECO:0000256" key="3">
    <source>
        <dbReference type="ARBA" id="ARBA00023163"/>
    </source>
</evidence>
<gene>
    <name evidence="5" type="ORF">FJQ55_06035</name>
</gene>
<sequence>MRRTSNLDLTFNDPNGQTEMHAAHSWRGVSVQYSRLKLPTGYEFSWQGDGHYLAHHDLVLVDGEMEVTGERPVAGGDLRDRMTFVPAGRALKGWAEPADRMNAFTVVCFDVSAMEDDIQETFRQAASRPEIYFRDEHLGTTMRKLGQVMADCEGPASRLYAETLGLTAALEMLRLSAEKDGKARERGAGQLSNSQRSLVTGFIETHLADDIGLDELASLCGLSRFHFCRAFKATFGETPIQYVTLRRIEKAQQMLGETRMPVAMIAKACGFSGASQFGRAFRSVAGTTPLAFRRSI</sequence>
<evidence type="ECO:0000256" key="1">
    <source>
        <dbReference type="ARBA" id="ARBA00023015"/>
    </source>
</evidence>
<dbReference type="GO" id="GO:0003700">
    <property type="term" value="F:DNA-binding transcription factor activity"/>
    <property type="evidence" value="ECO:0007669"/>
    <property type="project" value="InterPro"/>
</dbReference>
<dbReference type="Pfam" id="PF12833">
    <property type="entry name" value="HTH_18"/>
    <property type="match status" value="1"/>
</dbReference>
<dbReference type="RefSeq" id="WP_140826757.1">
    <property type="nucleotide sequence ID" value="NZ_VFYP01000001.1"/>
</dbReference>
<keyword evidence="2" id="KW-0238">DNA-binding</keyword>
<dbReference type="InterPro" id="IPR018060">
    <property type="entry name" value="HTH_AraC"/>
</dbReference>
<dbReference type="PROSITE" id="PS01124">
    <property type="entry name" value="HTH_ARAC_FAMILY_2"/>
    <property type="match status" value="1"/>
</dbReference>
<dbReference type="PANTHER" id="PTHR46796">
    <property type="entry name" value="HTH-TYPE TRANSCRIPTIONAL ACTIVATOR RHAS-RELATED"/>
    <property type="match status" value="1"/>
</dbReference>
<dbReference type="AlphaFoldDB" id="A0A504UAV3"/>
<name>A0A504UAV3_9HYPH</name>
<protein>
    <submittedName>
        <fullName evidence="5">Helix-turn-helix transcriptional regulator</fullName>
    </submittedName>
</protein>
<evidence type="ECO:0000256" key="2">
    <source>
        <dbReference type="ARBA" id="ARBA00023125"/>
    </source>
</evidence>
<dbReference type="OrthoDB" id="9806208at2"/>
<proteinExistence type="predicted"/>
<dbReference type="EMBL" id="VFYP01000001">
    <property type="protein sequence ID" value="TPP10410.1"/>
    <property type="molecule type" value="Genomic_DNA"/>
</dbReference>
<dbReference type="GO" id="GO:0043565">
    <property type="term" value="F:sequence-specific DNA binding"/>
    <property type="evidence" value="ECO:0007669"/>
    <property type="project" value="InterPro"/>
</dbReference>
<evidence type="ECO:0000313" key="6">
    <source>
        <dbReference type="Proteomes" id="UP000316429"/>
    </source>
</evidence>
<dbReference type="Gene3D" id="1.10.10.60">
    <property type="entry name" value="Homeodomain-like"/>
    <property type="match status" value="2"/>
</dbReference>
<keyword evidence="3" id="KW-0804">Transcription</keyword>
<evidence type="ECO:0000259" key="4">
    <source>
        <dbReference type="PROSITE" id="PS01124"/>
    </source>
</evidence>
<dbReference type="InterPro" id="IPR009057">
    <property type="entry name" value="Homeodomain-like_sf"/>
</dbReference>
<comment type="caution">
    <text evidence="5">The sequence shown here is derived from an EMBL/GenBank/DDBJ whole genome shotgun (WGS) entry which is preliminary data.</text>
</comment>
<dbReference type="SUPFAM" id="SSF46689">
    <property type="entry name" value="Homeodomain-like"/>
    <property type="match status" value="2"/>
</dbReference>
<keyword evidence="6" id="KW-1185">Reference proteome</keyword>
<dbReference type="SMART" id="SM00342">
    <property type="entry name" value="HTH_ARAC"/>
    <property type="match status" value="1"/>
</dbReference>
<keyword evidence="1" id="KW-0805">Transcription regulation</keyword>
<feature type="domain" description="HTH araC/xylS-type" evidence="4">
    <location>
        <begin position="197"/>
        <end position="295"/>
    </location>
</feature>
<dbReference type="PANTHER" id="PTHR46796:SF6">
    <property type="entry name" value="ARAC SUBFAMILY"/>
    <property type="match status" value="1"/>
</dbReference>